<proteinExistence type="predicted"/>
<dbReference type="AlphaFoldDB" id="D6D7E3"/>
<name>D6D7E3_9BACE</name>
<organism evidence="1 2">
    <name type="scientific">Bacteroides xylanisolvens XB1A</name>
    <dbReference type="NCBI Taxonomy" id="657309"/>
    <lineage>
        <taxon>Bacteria</taxon>
        <taxon>Pseudomonadati</taxon>
        <taxon>Bacteroidota</taxon>
        <taxon>Bacteroidia</taxon>
        <taxon>Bacteroidales</taxon>
        <taxon>Bacteroidaceae</taxon>
        <taxon>Bacteroides</taxon>
    </lineage>
</organism>
<protein>
    <submittedName>
        <fullName evidence="1">Uncharacterized protein</fullName>
    </submittedName>
</protein>
<dbReference type="EMBL" id="FP929033">
    <property type="protein sequence ID" value="CBK65938.1"/>
    <property type="molecule type" value="Genomic_DNA"/>
</dbReference>
<evidence type="ECO:0000313" key="2">
    <source>
        <dbReference type="Proteomes" id="UP000008795"/>
    </source>
</evidence>
<reference evidence="1 2" key="2">
    <citation type="submission" date="2010-03" db="EMBL/GenBank/DDBJ databases">
        <authorList>
            <person name="Pajon A."/>
        </authorList>
    </citation>
    <scope>NUCLEOTIDE SEQUENCE [LARGE SCALE GENOMIC DNA]</scope>
    <source>
        <strain evidence="1 2">XB1A</strain>
    </source>
</reference>
<gene>
    <name evidence="1" type="ORF">BXY_07510</name>
</gene>
<dbReference type="HOGENOM" id="CLU_3402243_0_0_10"/>
<dbReference type="Proteomes" id="UP000008795">
    <property type="component" value="Chromosome"/>
</dbReference>
<dbReference type="KEGG" id="bxy:BXY_07510"/>
<sequence>MEKAIFKENFLEKQENIYKKMRLPRNKKLI</sequence>
<evidence type="ECO:0000313" key="1">
    <source>
        <dbReference type="EMBL" id="CBK65938.1"/>
    </source>
</evidence>
<reference evidence="1 2" key="1">
    <citation type="submission" date="2010-03" db="EMBL/GenBank/DDBJ databases">
        <title>The genome sequence of Bacteriodes xylanisolvens XB1A.</title>
        <authorList>
            <consortium name="metaHIT consortium -- http://www.metahit.eu/"/>
            <person name="Pajon A."/>
            <person name="Turner K."/>
            <person name="Parkhill J."/>
            <person name="Bernalier A."/>
        </authorList>
    </citation>
    <scope>NUCLEOTIDE SEQUENCE [LARGE SCALE GENOMIC DNA]</scope>
    <source>
        <strain evidence="1 2">XB1A</strain>
    </source>
</reference>
<accession>D6D7E3</accession>